<name>A0A177CF93_9PLEO</name>
<evidence type="ECO:0000313" key="2">
    <source>
        <dbReference type="EMBL" id="OAG06006.1"/>
    </source>
</evidence>
<dbReference type="EMBL" id="KV441552">
    <property type="protein sequence ID" value="OAG06006.1"/>
    <property type="molecule type" value="Genomic_DNA"/>
</dbReference>
<gene>
    <name evidence="2" type="ORF">CC84DRAFT_1244885</name>
</gene>
<protein>
    <submittedName>
        <fullName evidence="2">Uncharacterized protein</fullName>
    </submittedName>
</protein>
<dbReference type="RefSeq" id="XP_018036371.1">
    <property type="nucleotide sequence ID" value="XM_018184170.1"/>
</dbReference>
<evidence type="ECO:0000313" key="3">
    <source>
        <dbReference type="Proteomes" id="UP000077069"/>
    </source>
</evidence>
<feature type="region of interest" description="Disordered" evidence="1">
    <location>
        <begin position="19"/>
        <end position="55"/>
    </location>
</feature>
<dbReference type="AlphaFoldDB" id="A0A177CF93"/>
<accession>A0A177CF93</accession>
<evidence type="ECO:0000256" key="1">
    <source>
        <dbReference type="SAM" id="MobiDB-lite"/>
    </source>
</evidence>
<proteinExistence type="predicted"/>
<organism evidence="2 3">
    <name type="scientific">Paraphaeosphaeria sporulosa</name>
    <dbReference type="NCBI Taxonomy" id="1460663"/>
    <lineage>
        <taxon>Eukaryota</taxon>
        <taxon>Fungi</taxon>
        <taxon>Dikarya</taxon>
        <taxon>Ascomycota</taxon>
        <taxon>Pezizomycotina</taxon>
        <taxon>Dothideomycetes</taxon>
        <taxon>Pleosporomycetidae</taxon>
        <taxon>Pleosporales</taxon>
        <taxon>Massarineae</taxon>
        <taxon>Didymosphaeriaceae</taxon>
        <taxon>Paraphaeosphaeria</taxon>
    </lineage>
</organism>
<feature type="compositionally biased region" description="Polar residues" evidence="1">
    <location>
        <begin position="46"/>
        <end position="55"/>
    </location>
</feature>
<sequence>MDAASHLKIIFRLMSPLRSTAEPPKSASQGTDSAGKTYVPCRDASKTGNGELTSSNTLGSKRSAFCNSVFWKPRSSLRCTSMKDASRSRRWRLTSSIRSCWSSARLRDENSAKIRRGDEAMAGPCFVMRQIRSYRSIIQPFGMAMMIMIRMTSKAKMSRGTH</sequence>
<dbReference type="GeneID" id="28767656"/>
<dbReference type="Proteomes" id="UP000077069">
    <property type="component" value="Unassembled WGS sequence"/>
</dbReference>
<reference evidence="2 3" key="1">
    <citation type="submission" date="2016-05" db="EMBL/GenBank/DDBJ databases">
        <title>Comparative analysis of secretome profiles of manganese(II)-oxidizing ascomycete fungi.</title>
        <authorList>
            <consortium name="DOE Joint Genome Institute"/>
            <person name="Zeiner C.A."/>
            <person name="Purvine S.O."/>
            <person name="Zink E.M."/>
            <person name="Wu S."/>
            <person name="Pasa-Tolic L."/>
            <person name="Chaput D.L."/>
            <person name="Haridas S."/>
            <person name="Grigoriev I.V."/>
            <person name="Santelli C.M."/>
            <person name="Hansel C.M."/>
        </authorList>
    </citation>
    <scope>NUCLEOTIDE SEQUENCE [LARGE SCALE GENOMIC DNA]</scope>
    <source>
        <strain evidence="2 3">AP3s5-JAC2a</strain>
    </source>
</reference>
<keyword evidence="3" id="KW-1185">Reference proteome</keyword>
<dbReference type="InParanoid" id="A0A177CF93"/>